<sequence length="250" mass="28089">MARGRGVTPLWTEWRREMAAKPPGQATPFAEWRTRRQAESIYDPYTGTWSASVREGEVGEDYETIVAPEYERALRQEAAGYGRERRLGAQQMKARGWRGGGPWAHYMSELSERHEAREADIERERRAEIARMRMAERMGRLGRGRGGGVSGDLFEKGGRYGPTQVDLSGIIEQMQQIIAGVQPGAPAEEDWRRDIQYGWGEEPEAGGLGPLWPLRGMPTTGMRGSRARVAQRRARAATETPGLEGIQYGW</sequence>
<evidence type="ECO:0000313" key="1">
    <source>
        <dbReference type="EMBL" id="QJI00106.1"/>
    </source>
</evidence>
<proteinExistence type="predicted"/>
<accession>A0A6M3XV26</accession>
<gene>
    <name evidence="1" type="ORF">TM448B01828_0011</name>
</gene>
<dbReference type="EMBL" id="MT144828">
    <property type="protein sequence ID" value="QJI00106.1"/>
    <property type="molecule type" value="Genomic_DNA"/>
</dbReference>
<name>A0A6M3XV26_9ZZZZ</name>
<protein>
    <submittedName>
        <fullName evidence="1">Uncharacterized protein</fullName>
    </submittedName>
</protein>
<organism evidence="1">
    <name type="scientific">viral metagenome</name>
    <dbReference type="NCBI Taxonomy" id="1070528"/>
    <lineage>
        <taxon>unclassified sequences</taxon>
        <taxon>metagenomes</taxon>
        <taxon>organismal metagenomes</taxon>
    </lineage>
</organism>
<dbReference type="AlphaFoldDB" id="A0A6M3XV26"/>
<reference evidence="1" key="1">
    <citation type="submission" date="2020-03" db="EMBL/GenBank/DDBJ databases">
        <title>The deep terrestrial virosphere.</title>
        <authorList>
            <person name="Holmfeldt K."/>
            <person name="Nilsson E."/>
            <person name="Simone D."/>
            <person name="Lopez-Fernandez M."/>
            <person name="Wu X."/>
            <person name="de Brujin I."/>
            <person name="Lundin D."/>
            <person name="Andersson A."/>
            <person name="Bertilsson S."/>
            <person name="Dopson M."/>
        </authorList>
    </citation>
    <scope>NUCLEOTIDE SEQUENCE</scope>
    <source>
        <strain evidence="1">TM448B01828</strain>
    </source>
</reference>